<dbReference type="PIRSF" id="PIRSF001529">
    <property type="entry name" value="Ser-tRNA-synth_IIa"/>
    <property type="match status" value="1"/>
</dbReference>
<dbReference type="RefSeq" id="WP_142659040.1">
    <property type="nucleotide sequence ID" value="NZ_CABFVA020000005.1"/>
</dbReference>
<keyword evidence="9 12" id="KW-0030">Aminoacyl-tRNA synthetase</keyword>
<dbReference type="GO" id="GO:0005524">
    <property type="term" value="F:ATP binding"/>
    <property type="evidence" value="ECO:0007669"/>
    <property type="project" value="UniProtKB-UniRule"/>
</dbReference>
<dbReference type="Pfam" id="PF02403">
    <property type="entry name" value="Seryl_tRNA_N"/>
    <property type="match status" value="1"/>
</dbReference>
<evidence type="ECO:0000256" key="9">
    <source>
        <dbReference type="ARBA" id="ARBA00023146"/>
    </source>
</evidence>
<dbReference type="InterPro" id="IPR042103">
    <property type="entry name" value="SerRS_1_N_sf"/>
</dbReference>
<dbReference type="PRINTS" id="PR00981">
    <property type="entry name" value="TRNASYNTHSER"/>
</dbReference>
<feature type="binding site" evidence="12 14">
    <location>
        <begin position="263"/>
        <end position="265"/>
    </location>
    <ligand>
        <name>ATP</name>
        <dbReference type="ChEBI" id="CHEBI:30616"/>
    </ligand>
</feature>
<dbReference type="NCBIfam" id="TIGR00414">
    <property type="entry name" value="serS"/>
    <property type="match status" value="1"/>
</dbReference>
<keyword evidence="6 12" id="KW-0547">Nucleotide-binding</keyword>
<feature type="binding site" evidence="13">
    <location>
        <position position="232"/>
    </location>
    <ligand>
        <name>L-serine</name>
        <dbReference type="ChEBI" id="CHEBI:33384"/>
    </ligand>
</feature>
<evidence type="ECO:0000256" key="1">
    <source>
        <dbReference type="ARBA" id="ARBA00004496"/>
    </source>
</evidence>
<dbReference type="GO" id="GO:0005737">
    <property type="term" value="C:cytoplasm"/>
    <property type="evidence" value="ECO:0007669"/>
    <property type="project" value="UniProtKB-SubCell"/>
</dbReference>
<evidence type="ECO:0000256" key="15">
    <source>
        <dbReference type="SAM" id="Coils"/>
    </source>
</evidence>
<feature type="binding site" evidence="12 14">
    <location>
        <begin position="350"/>
        <end position="353"/>
    </location>
    <ligand>
        <name>ATP</name>
        <dbReference type="ChEBI" id="CHEBI:30616"/>
    </ligand>
</feature>
<dbReference type="UniPathway" id="UPA00906">
    <property type="reaction ID" value="UER00895"/>
</dbReference>
<reference evidence="17 18" key="1">
    <citation type="submission" date="2019-09" db="EMBL/GenBank/DDBJ databases">
        <authorList>
            <person name="Cremers G."/>
        </authorList>
    </citation>
    <scope>NUCLEOTIDE SEQUENCE [LARGE SCALE GENOMIC DNA]</scope>
    <source>
        <strain evidence="17">4A</strain>
    </source>
</reference>
<dbReference type="Proteomes" id="UP000334923">
    <property type="component" value="Unassembled WGS sequence"/>
</dbReference>
<dbReference type="PANTHER" id="PTHR43697">
    <property type="entry name" value="SERYL-TRNA SYNTHETASE"/>
    <property type="match status" value="1"/>
</dbReference>
<dbReference type="InterPro" id="IPR015866">
    <property type="entry name" value="Ser-tRNA-synth_1_N"/>
</dbReference>
<evidence type="ECO:0000256" key="6">
    <source>
        <dbReference type="ARBA" id="ARBA00022741"/>
    </source>
</evidence>
<keyword evidence="5 12" id="KW-0436">Ligase</keyword>
<comment type="similarity">
    <text evidence="3 12">Belongs to the class-II aminoacyl-tRNA synthetase family. Type-1 seryl-tRNA synthetase subfamily.</text>
</comment>
<dbReference type="InterPro" id="IPR010978">
    <property type="entry name" value="tRNA-bd_arm"/>
</dbReference>
<feature type="binding site" evidence="13">
    <location>
        <position position="263"/>
    </location>
    <ligand>
        <name>L-serine</name>
        <dbReference type="ChEBI" id="CHEBI:33384"/>
    </ligand>
</feature>
<evidence type="ECO:0000256" key="14">
    <source>
        <dbReference type="PIRSR" id="PIRSR001529-2"/>
    </source>
</evidence>
<dbReference type="EMBL" id="CABFVA020000005">
    <property type="protein sequence ID" value="VVM04554.1"/>
    <property type="molecule type" value="Genomic_DNA"/>
</dbReference>
<evidence type="ECO:0000256" key="8">
    <source>
        <dbReference type="ARBA" id="ARBA00022917"/>
    </source>
</evidence>
<evidence type="ECO:0000256" key="3">
    <source>
        <dbReference type="ARBA" id="ARBA00010728"/>
    </source>
</evidence>
<dbReference type="PANTHER" id="PTHR43697:SF1">
    <property type="entry name" value="SERINE--TRNA LIGASE"/>
    <property type="match status" value="1"/>
</dbReference>
<evidence type="ECO:0000256" key="5">
    <source>
        <dbReference type="ARBA" id="ARBA00022598"/>
    </source>
</evidence>
<keyword evidence="4 12" id="KW-0963">Cytoplasm</keyword>
<comment type="pathway">
    <text evidence="2 12">Aminoacyl-tRNA biosynthesis; selenocysteinyl-tRNA(Sec) biosynthesis; L-seryl-tRNA(Sec) from L-serine and tRNA(Sec): step 1/1.</text>
</comment>
<dbReference type="AlphaFoldDB" id="A0A5E6MGF5"/>
<evidence type="ECO:0000313" key="18">
    <source>
        <dbReference type="Proteomes" id="UP000334923"/>
    </source>
</evidence>
<feature type="domain" description="Aminoacyl-transfer RNA synthetases class-II family profile" evidence="16">
    <location>
        <begin position="140"/>
        <end position="411"/>
    </location>
</feature>
<feature type="binding site" evidence="13">
    <location>
        <position position="384"/>
    </location>
    <ligand>
        <name>L-serine</name>
        <dbReference type="ChEBI" id="CHEBI:33384"/>
    </ligand>
</feature>
<dbReference type="GO" id="GO:0004828">
    <property type="term" value="F:serine-tRNA ligase activity"/>
    <property type="evidence" value="ECO:0007669"/>
    <property type="project" value="UniProtKB-UniRule"/>
</dbReference>
<evidence type="ECO:0000313" key="17">
    <source>
        <dbReference type="EMBL" id="VVM04554.1"/>
    </source>
</evidence>
<keyword evidence="7 12" id="KW-0067">ATP-binding</keyword>
<dbReference type="InterPro" id="IPR002314">
    <property type="entry name" value="aa-tRNA-synt_IIb"/>
</dbReference>
<keyword evidence="18" id="KW-1185">Reference proteome</keyword>
<dbReference type="PROSITE" id="PS50862">
    <property type="entry name" value="AA_TRNA_LIGASE_II"/>
    <property type="match status" value="1"/>
</dbReference>
<evidence type="ECO:0000256" key="7">
    <source>
        <dbReference type="ARBA" id="ARBA00022840"/>
    </source>
</evidence>
<dbReference type="SUPFAM" id="SSF46589">
    <property type="entry name" value="tRNA-binding arm"/>
    <property type="match status" value="1"/>
</dbReference>
<dbReference type="Gene3D" id="1.10.287.40">
    <property type="entry name" value="Serine-tRNA synthetase, tRNA binding domain"/>
    <property type="match status" value="1"/>
</dbReference>
<comment type="subcellular location">
    <subcellularLocation>
        <location evidence="1 12">Cytoplasm</location>
    </subcellularLocation>
</comment>
<dbReference type="InterPro" id="IPR002317">
    <property type="entry name" value="Ser-tRNA-ligase_type_1"/>
</dbReference>
<dbReference type="InterPro" id="IPR033729">
    <property type="entry name" value="SerRS_core"/>
</dbReference>
<feature type="binding site" evidence="12">
    <location>
        <position position="386"/>
    </location>
    <ligand>
        <name>L-serine</name>
        <dbReference type="ChEBI" id="CHEBI:33384"/>
    </ligand>
</feature>
<dbReference type="OrthoDB" id="9804647at2"/>
<evidence type="ECO:0000256" key="10">
    <source>
        <dbReference type="ARBA" id="ARBA00047929"/>
    </source>
</evidence>
<feature type="binding site" evidence="12 13">
    <location>
        <position position="286"/>
    </location>
    <ligand>
        <name>L-serine</name>
        <dbReference type="ChEBI" id="CHEBI:33384"/>
    </ligand>
</feature>
<keyword evidence="8 12" id="KW-0648">Protein biosynthesis</keyword>
<feature type="binding site" evidence="12">
    <location>
        <begin position="232"/>
        <end position="234"/>
    </location>
    <ligand>
        <name>L-serine</name>
        <dbReference type="ChEBI" id="CHEBI:33384"/>
    </ligand>
</feature>
<sequence length="423" mass="48192">MLDIHWLRQHPQEARERLKTRGRGDEALVDRLLDSDGELRAVIRSVEELRAKRNQVSREIGFRQGKEKPSQALLTEMRTLGKTIEEKECQRQRLESEVRDLLLLLPNLPHPTVPIGNGAEANQTIRTWGTPRTFLFPPKPHWEIGEKRELFDFPAAVKLAGSGFALFRGEGARLQRALIRFMLDLHVQEHGYIEIWPPFLVRGEVAIGSGHLPKFAEEMYHIPSDDLYLLPTAELALANLHREETLKEATLPLRYVAYSPCFRREAGSAGKDTRGLLRIHQFEKVELVQITHPDRSYGALEEIVRHAEKVLQLLELPYRITLLCTGDMGFGASKCYDLEVWAPGVGAWLEVSSCSNLEDFQARRMTLRCKPDPAGKSRYCHTLNGSGTALPRIIAALLENHQQEDGRVLLPEAFRAYYPKEFV</sequence>
<dbReference type="InterPro" id="IPR006195">
    <property type="entry name" value="aa-tRNA-synth_II"/>
</dbReference>
<comment type="catalytic activity">
    <reaction evidence="11 12">
        <text>tRNA(Ser) + L-serine + ATP = L-seryl-tRNA(Ser) + AMP + diphosphate + H(+)</text>
        <dbReference type="Rhea" id="RHEA:12292"/>
        <dbReference type="Rhea" id="RHEA-COMP:9669"/>
        <dbReference type="Rhea" id="RHEA-COMP:9703"/>
        <dbReference type="ChEBI" id="CHEBI:15378"/>
        <dbReference type="ChEBI" id="CHEBI:30616"/>
        <dbReference type="ChEBI" id="CHEBI:33019"/>
        <dbReference type="ChEBI" id="CHEBI:33384"/>
        <dbReference type="ChEBI" id="CHEBI:78442"/>
        <dbReference type="ChEBI" id="CHEBI:78533"/>
        <dbReference type="ChEBI" id="CHEBI:456215"/>
        <dbReference type="EC" id="6.1.1.11"/>
    </reaction>
</comment>
<dbReference type="Gene3D" id="3.30.930.10">
    <property type="entry name" value="Bira Bifunctional Protein, Domain 2"/>
    <property type="match status" value="1"/>
</dbReference>
<evidence type="ECO:0000256" key="4">
    <source>
        <dbReference type="ARBA" id="ARBA00022490"/>
    </source>
</evidence>
<comment type="domain">
    <text evidence="12">Consists of two distinct domains, a catalytic core and a N-terminal extension that is involved in tRNA binding.</text>
</comment>
<protein>
    <recommendedName>
        <fullName evidence="12">Serine--tRNA ligase</fullName>
        <ecNumber evidence="12">6.1.1.11</ecNumber>
    </recommendedName>
    <alternativeName>
        <fullName evidence="12">Seryl-tRNA synthetase</fullName>
        <shortName evidence="12">SerRS</shortName>
    </alternativeName>
    <alternativeName>
        <fullName evidence="12">Seryl-tRNA(Ser/Sec) synthetase</fullName>
    </alternativeName>
</protein>
<dbReference type="Pfam" id="PF00587">
    <property type="entry name" value="tRNA-synt_2b"/>
    <property type="match status" value="1"/>
</dbReference>
<evidence type="ECO:0000256" key="13">
    <source>
        <dbReference type="PIRSR" id="PIRSR001529-1"/>
    </source>
</evidence>
<gene>
    <name evidence="17" type="primary">SARS</name>
    <name evidence="12 17" type="synonym">serS</name>
    <name evidence="17" type="ORF">MAMT_00154</name>
</gene>
<dbReference type="CDD" id="cd00770">
    <property type="entry name" value="SerRS_core"/>
    <property type="match status" value="1"/>
</dbReference>
<evidence type="ECO:0000259" key="16">
    <source>
        <dbReference type="PROSITE" id="PS50862"/>
    </source>
</evidence>
<comment type="catalytic activity">
    <reaction evidence="10 12">
        <text>tRNA(Sec) + L-serine + ATP = L-seryl-tRNA(Sec) + AMP + diphosphate + H(+)</text>
        <dbReference type="Rhea" id="RHEA:42580"/>
        <dbReference type="Rhea" id="RHEA-COMP:9742"/>
        <dbReference type="Rhea" id="RHEA-COMP:10128"/>
        <dbReference type="ChEBI" id="CHEBI:15378"/>
        <dbReference type="ChEBI" id="CHEBI:30616"/>
        <dbReference type="ChEBI" id="CHEBI:33019"/>
        <dbReference type="ChEBI" id="CHEBI:33384"/>
        <dbReference type="ChEBI" id="CHEBI:78442"/>
        <dbReference type="ChEBI" id="CHEBI:78533"/>
        <dbReference type="ChEBI" id="CHEBI:456215"/>
        <dbReference type="EC" id="6.1.1.11"/>
    </reaction>
</comment>
<dbReference type="GO" id="GO:0016260">
    <property type="term" value="P:selenocysteine biosynthetic process"/>
    <property type="evidence" value="ECO:0007669"/>
    <property type="project" value="UniProtKB-UniRule"/>
</dbReference>
<dbReference type="HAMAP" id="MF_00176">
    <property type="entry name" value="Ser_tRNA_synth_type1"/>
    <property type="match status" value="1"/>
</dbReference>
<evidence type="ECO:0000256" key="12">
    <source>
        <dbReference type="HAMAP-Rule" id="MF_00176"/>
    </source>
</evidence>
<evidence type="ECO:0000256" key="11">
    <source>
        <dbReference type="ARBA" id="ARBA00048823"/>
    </source>
</evidence>
<feature type="coiled-coil region" evidence="15">
    <location>
        <begin position="39"/>
        <end position="104"/>
    </location>
</feature>
<dbReference type="SUPFAM" id="SSF55681">
    <property type="entry name" value="Class II aaRS and biotin synthetases"/>
    <property type="match status" value="1"/>
</dbReference>
<name>A0A5E6MGF5_9BACT</name>
<dbReference type="InterPro" id="IPR045864">
    <property type="entry name" value="aa-tRNA-synth_II/BPL/LPL"/>
</dbReference>
<evidence type="ECO:0000256" key="2">
    <source>
        <dbReference type="ARBA" id="ARBA00005045"/>
    </source>
</evidence>
<accession>A0A5E6MGF5</accession>
<comment type="subunit">
    <text evidence="12">Homodimer. The tRNA molecule binds across the dimer.</text>
</comment>
<dbReference type="EC" id="6.1.1.11" evidence="12"/>
<organism evidence="17 18">
    <name type="scientific">Methylacidimicrobium tartarophylax</name>
    <dbReference type="NCBI Taxonomy" id="1041768"/>
    <lineage>
        <taxon>Bacteria</taxon>
        <taxon>Pseudomonadati</taxon>
        <taxon>Verrucomicrobiota</taxon>
        <taxon>Methylacidimicrobium</taxon>
    </lineage>
</organism>
<dbReference type="GO" id="GO:0006434">
    <property type="term" value="P:seryl-tRNA aminoacylation"/>
    <property type="evidence" value="ECO:0007669"/>
    <property type="project" value="UniProtKB-UniRule"/>
</dbReference>
<comment type="function">
    <text evidence="12">Catalyzes the attachment of serine to tRNA(Ser). Is also able to aminoacylate tRNA(Sec) with serine, to form the misacylated tRNA L-seryl-tRNA(Sec), which will be further converted into selenocysteinyl-tRNA(Sec).</text>
</comment>
<comment type="caution">
    <text evidence="12">Lacks conserved residue(s) required for the propagation of feature annotation.</text>
</comment>
<proteinExistence type="inferred from homology"/>
<keyword evidence="15" id="KW-0175">Coiled coil</keyword>